<proteinExistence type="predicted"/>
<sequence length="252" mass="26730">MPPRAKRNPSNPPKAAAAPPKAKAAAAPGAKARGASTGPAKAASPAAKAAAAAEAEEKRKAEEAAAAAKEAEEAAARAEAEKEQKEAAEAELKRLAALANGEVTIKYSMYAEKFKIENHTLTAAAVDELYCLSDIMPGCFIHLGEKEFGYGEEHAYIKEDPPGSFRGLMSGETYWCYVQQDPEQEKRDQEAMKHRWAGQVVGGGVGDRGSEGETCSCGWGAPCTNPMICKDWDNRFANAIKAGGNPILFTNT</sequence>
<name>A0A7S4SJU9_9DINO</name>
<organism evidence="2">
    <name type="scientific">Alexandrium monilatum</name>
    <dbReference type="NCBI Taxonomy" id="311494"/>
    <lineage>
        <taxon>Eukaryota</taxon>
        <taxon>Sar</taxon>
        <taxon>Alveolata</taxon>
        <taxon>Dinophyceae</taxon>
        <taxon>Gonyaulacales</taxon>
        <taxon>Pyrocystaceae</taxon>
        <taxon>Alexandrium</taxon>
    </lineage>
</organism>
<protein>
    <submittedName>
        <fullName evidence="2">Uncharacterized protein</fullName>
    </submittedName>
</protein>
<dbReference type="EMBL" id="HBNR01072403">
    <property type="protein sequence ID" value="CAE4647983.1"/>
    <property type="molecule type" value="Transcribed_RNA"/>
</dbReference>
<feature type="compositionally biased region" description="Basic and acidic residues" evidence="1">
    <location>
        <begin position="55"/>
        <end position="83"/>
    </location>
</feature>
<accession>A0A7S4SJU9</accession>
<gene>
    <name evidence="2" type="ORF">AMON00008_LOCUS51328</name>
</gene>
<evidence type="ECO:0000256" key="1">
    <source>
        <dbReference type="SAM" id="MobiDB-lite"/>
    </source>
</evidence>
<feature type="region of interest" description="Disordered" evidence="1">
    <location>
        <begin position="1"/>
        <end position="83"/>
    </location>
</feature>
<feature type="compositionally biased region" description="Low complexity" evidence="1">
    <location>
        <begin position="13"/>
        <end position="53"/>
    </location>
</feature>
<reference evidence="2" key="1">
    <citation type="submission" date="2021-01" db="EMBL/GenBank/DDBJ databases">
        <authorList>
            <person name="Corre E."/>
            <person name="Pelletier E."/>
            <person name="Niang G."/>
            <person name="Scheremetjew M."/>
            <person name="Finn R."/>
            <person name="Kale V."/>
            <person name="Holt S."/>
            <person name="Cochrane G."/>
            <person name="Meng A."/>
            <person name="Brown T."/>
            <person name="Cohen L."/>
        </authorList>
    </citation>
    <scope>NUCLEOTIDE SEQUENCE</scope>
    <source>
        <strain evidence="2">CCMP3105</strain>
    </source>
</reference>
<dbReference type="AlphaFoldDB" id="A0A7S4SJU9"/>
<evidence type="ECO:0000313" key="2">
    <source>
        <dbReference type="EMBL" id="CAE4647983.1"/>
    </source>
</evidence>